<organism evidence="2 3">
    <name type="scientific">Legionella tucsonensis</name>
    <dbReference type="NCBI Taxonomy" id="40335"/>
    <lineage>
        <taxon>Bacteria</taxon>
        <taxon>Pseudomonadati</taxon>
        <taxon>Pseudomonadota</taxon>
        <taxon>Gammaproteobacteria</taxon>
        <taxon>Legionellales</taxon>
        <taxon>Legionellaceae</taxon>
        <taxon>Legionella</taxon>
    </lineage>
</organism>
<comment type="caution">
    <text evidence="2">The sequence shown here is derived from an EMBL/GenBank/DDBJ whole genome shotgun (WGS) entry which is preliminary data.</text>
</comment>
<evidence type="ECO:0000313" key="2">
    <source>
        <dbReference type="EMBL" id="KTD74130.1"/>
    </source>
</evidence>
<evidence type="ECO:0000313" key="3">
    <source>
        <dbReference type="Proteomes" id="UP000054693"/>
    </source>
</evidence>
<dbReference type="AlphaFoldDB" id="A0A0W0ZYF8"/>
<dbReference type="STRING" id="40335.Ltuc_1977"/>
<dbReference type="RefSeq" id="WP_058521105.1">
    <property type="nucleotide sequence ID" value="NZ_CAAAIP010000007.1"/>
</dbReference>
<proteinExistence type="predicted"/>
<dbReference type="EMBL" id="LNZA01000001">
    <property type="protein sequence ID" value="KTD74130.1"/>
    <property type="molecule type" value="Genomic_DNA"/>
</dbReference>
<feature type="transmembrane region" description="Helical" evidence="1">
    <location>
        <begin position="97"/>
        <end position="117"/>
    </location>
</feature>
<dbReference type="PATRIC" id="fig|40335.7.peg.2102"/>
<dbReference type="OrthoDB" id="5653967at2"/>
<feature type="transmembrane region" description="Helical" evidence="1">
    <location>
        <begin position="148"/>
        <end position="173"/>
    </location>
</feature>
<accession>A0A0W0ZYF8</accession>
<keyword evidence="1" id="KW-0472">Membrane</keyword>
<dbReference type="Proteomes" id="UP000054693">
    <property type="component" value="Unassembled WGS sequence"/>
</dbReference>
<evidence type="ECO:0000256" key="1">
    <source>
        <dbReference type="SAM" id="Phobius"/>
    </source>
</evidence>
<evidence type="ECO:0008006" key="4">
    <source>
        <dbReference type="Google" id="ProtNLM"/>
    </source>
</evidence>
<name>A0A0W0ZYF8_9GAMM</name>
<keyword evidence="1" id="KW-1133">Transmembrane helix</keyword>
<feature type="transmembrane region" description="Helical" evidence="1">
    <location>
        <begin position="72"/>
        <end position="91"/>
    </location>
</feature>
<reference evidence="2 3" key="1">
    <citation type="submission" date="2015-11" db="EMBL/GenBank/DDBJ databases">
        <title>Genomic analysis of 38 Legionella species identifies large and diverse effector repertoires.</title>
        <authorList>
            <person name="Burstein D."/>
            <person name="Amaro F."/>
            <person name="Zusman T."/>
            <person name="Lifshitz Z."/>
            <person name="Cohen O."/>
            <person name="Gilbert J.A."/>
            <person name="Pupko T."/>
            <person name="Shuman H.A."/>
            <person name="Segal G."/>
        </authorList>
    </citation>
    <scope>NUCLEOTIDE SEQUENCE [LARGE SCALE GENOMIC DNA]</scope>
    <source>
        <strain evidence="2 3">ATCC 49180</strain>
    </source>
</reference>
<gene>
    <name evidence="2" type="ORF">Ltuc_1977</name>
</gene>
<keyword evidence="3" id="KW-1185">Reference proteome</keyword>
<protein>
    <recommendedName>
        <fullName evidence="4">Phage minor tail protein</fullName>
    </recommendedName>
</protein>
<sequence length="310" mass="36613">MSISKFKRWLDEVDPYALQRITLYKCLFVATIEVYVYWIFRPVSFLTFFSPFLLAGMYEAPVLTTFKEKERLLIFITVAIILINVSFYLIYPFHGVFFFFSVFAFAITYFCVLKYFYALKNLTMLLIATGAVVLSTEPPANLEVAYGFISSTTLAMIFVFISLKCFPNVYLIIWNRALQKFIQFLEEDINSALNQNHKSPIGEEILHLGMVRNYRRMLPKKYIMQACRISVNIRNIQHALDNLYYETKNEVFWYGIKNNLFLLRLNMKTYTQCGTPAMPIEPQTKLQHYVMHCLHQAFIHWNKLCFLRHN</sequence>
<keyword evidence="1" id="KW-0812">Transmembrane</keyword>